<reference evidence="1" key="1">
    <citation type="journal article" date="2014" name="Front. Microbiol.">
        <title>High frequency of phylogenetically diverse reductive dehalogenase-homologous genes in deep subseafloor sedimentary metagenomes.</title>
        <authorList>
            <person name="Kawai M."/>
            <person name="Futagami T."/>
            <person name="Toyoda A."/>
            <person name="Takaki Y."/>
            <person name="Nishi S."/>
            <person name="Hori S."/>
            <person name="Arai W."/>
            <person name="Tsubouchi T."/>
            <person name="Morono Y."/>
            <person name="Uchiyama I."/>
            <person name="Ito T."/>
            <person name="Fujiyama A."/>
            <person name="Inagaki F."/>
            <person name="Takami H."/>
        </authorList>
    </citation>
    <scope>NUCLEOTIDE SEQUENCE</scope>
    <source>
        <strain evidence="1">Expedition CK06-06</strain>
    </source>
</reference>
<name>X0XC40_9ZZZZ</name>
<evidence type="ECO:0000313" key="1">
    <source>
        <dbReference type="EMBL" id="GAG32967.1"/>
    </source>
</evidence>
<sequence length="45" mass="4903">MGQPPALTNQIAWGKVSLKSLEITSDNQAVSHQLAAFNENKTLFC</sequence>
<organism evidence="1">
    <name type="scientific">marine sediment metagenome</name>
    <dbReference type="NCBI Taxonomy" id="412755"/>
    <lineage>
        <taxon>unclassified sequences</taxon>
        <taxon>metagenomes</taxon>
        <taxon>ecological metagenomes</taxon>
    </lineage>
</organism>
<protein>
    <submittedName>
        <fullName evidence="1">Uncharacterized protein</fullName>
    </submittedName>
</protein>
<gene>
    <name evidence="1" type="ORF">S01H1_73947</name>
</gene>
<accession>X0XC40</accession>
<proteinExistence type="predicted"/>
<comment type="caution">
    <text evidence="1">The sequence shown here is derived from an EMBL/GenBank/DDBJ whole genome shotgun (WGS) entry which is preliminary data.</text>
</comment>
<dbReference type="AlphaFoldDB" id="X0XC40"/>
<dbReference type="EMBL" id="BARS01049438">
    <property type="protein sequence ID" value="GAG32967.1"/>
    <property type="molecule type" value="Genomic_DNA"/>
</dbReference>